<dbReference type="InterPro" id="IPR009100">
    <property type="entry name" value="AcylCoA_DH/oxidase_NM_dom_sf"/>
</dbReference>
<reference evidence="8" key="1">
    <citation type="submission" date="2022-03" db="EMBL/GenBank/DDBJ databases">
        <title>Identification of a novel bacterium isolated from mangrove sediments.</title>
        <authorList>
            <person name="Pan X."/>
        </authorList>
    </citation>
    <scope>NUCLEOTIDE SEQUENCE</scope>
    <source>
        <strain evidence="8">B2580</strain>
    </source>
</reference>
<keyword evidence="5" id="KW-0560">Oxidoreductase</keyword>
<dbReference type="InterPro" id="IPR036250">
    <property type="entry name" value="AcylCo_DH-like_C"/>
</dbReference>
<dbReference type="InterPro" id="IPR009075">
    <property type="entry name" value="AcylCo_DH/oxidase_C"/>
</dbReference>
<dbReference type="Gene3D" id="1.10.540.10">
    <property type="entry name" value="Acyl-CoA dehydrogenase/oxidase, N-terminal domain"/>
    <property type="match status" value="1"/>
</dbReference>
<dbReference type="EMBL" id="JALHLE010000019">
    <property type="protein sequence ID" value="MCJ2179535.1"/>
    <property type="molecule type" value="Genomic_DNA"/>
</dbReference>
<evidence type="ECO:0000256" key="2">
    <source>
        <dbReference type="ARBA" id="ARBA00009347"/>
    </source>
</evidence>
<dbReference type="RefSeq" id="WP_243994555.1">
    <property type="nucleotide sequence ID" value="NZ_JALHLE010000019.1"/>
</dbReference>
<protein>
    <submittedName>
        <fullName evidence="8">Acyl-CoA/acyl-ACP dehydrogenase</fullName>
    </submittedName>
</protein>
<evidence type="ECO:0000259" key="7">
    <source>
        <dbReference type="Pfam" id="PF02771"/>
    </source>
</evidence>
<dbReference type="InterPro" id="IPR013786">
    <property type="entry name" value="AcylCoA_DH/ox_N"/>
</dbReference>
<comment type="caution">
    <text evidence="8">The sequence shown here is derived from an EMBL/GenBank/DDBJ whole genome shotgun (WGS) entry which is preliminary data.</text>
</comment>
<dbReference type="Pfam" id="PF02771">
    <property type="entry name" value="Acyl-CoA_dh_N"/>
    <property type="match status" value="1"/>
</dbReference>
<dbReference type="Gene3D" id="1.20.140.10">
    <property type="entry name" value="Butyryl-CoA Dehydrogenase, subunit A, domain 3"/>
    <property type="match status" value="1"/>
</dbReference>
<sequence>MSILHDETQQEIAAETARVLGARRDKARLLEVLDRCGEWDEGFWRTAVEQGWTGLAVPEDFDGLGLGLTELGLVAQEAGRVISGAPFLTYGHGAVCALLACGDEALQDAWLPRLAQGEVRAAIAFAEGTDPIPLCPQVEYRDGGLHGEKAGVAGALAADIAVVSASRDGTPVLVLADLNAAVSGQLERTAIHSIDNGRLFANLGFHGLPATVLAEGDAARDLALEMQAQMAVLAAHEQTGGAEALMLAARDYAVERKAFGQPIGAFQSVKHRIAELYGLVEIARANCIHAASLQGQAGFLEAAACARLSATEAYDTAARDAVQIHGGTGVTWEGALHLHTRRARSLAIELGNGLFWEDVLVTGLTGVAA</sequence>
<evidence type="ECO:0000313" key="9">
    <source>
        <dbReference type="Proteomes" id="UP001162880"/>
    </source>
</evidence>
<dbReference type="PANTHER" id="PTHR43884:SF20">
    <property type="entry name" value="ACYL-COA DEHYDROGENASE FADE28"/>
    <property type="match status" value="1"/>
</dbReference>
<accession>A0ABT0B3Q7</accession>
<evidence type="ECO:0000259" key="6">
    <source>
        <dbReference type="Pfam" id="PF00441"/>
    </source>
</evidence>
<dbReference type="PANTHER" id="PTHR43884">
    <property type="entry name" value="ACYL-COA DEHYDROGENASE"/>
    <property type="match status" value="1"/>
</dbReference>
<evidence type="ECO:0000256" key="3">
    <source>
        <dbReference type="ARBA" id="ARBA00022630"/>
    </source>
</evidence>
<evidence type="ECO:0000313" key="8">
    <source>
        <dbReference type="EMBL" id="MCJ2179535.1"/>
    </source>
</evidence>
<comment type="similarity">
    <text evidence="2">Belongs to the acyl-CoA dehydrogenase family.</text>
</comment>
<evidence type="ECO:0000256" key="5">
    <source>
        <dbReference type="ARBA" id="ARBA00023002"/>
    </source>
</evidence>
<dbReference type="InterPro" id="IPR037069">
    <property type="entry name" value="AcylCoA_DH/ox_N_sf"/>
</dbReference>
<evidence type="ECO:0000256" key="1">
    <source>
        <dbReference type="ARBA" id="ARBA00001974"/>
    </source>
</evidence>
<dbReference type="Pfam" id="PF00441">
    <property type="entry name" value="Acyl-CoA_dh_1"/>
    <property type="match status" value="1"/>
</dbReference>
<name>A0ABT0B3Q7_9SPHN</name>
<proteinExistence type="inferred from homology"/>
<gene>
    <name evidence="8" type="ORF">MTR64_13240</name>
</gene>
<feature type="domain" description="Acyl-CoA dehydrogenase/oxidase C-terminal" evidence="6">
    <location>
        <begin position="231"/>
        <end position="352"/>
    </location>
</feature>
<dbReference type="Proteomes" id="UP001162880">
    <property type="component" value="Unassembled WGS sequence"/>
</dbReference>
<dbReference type="SUPFAM" id="SSF56645">
    <property type="entry name" value="Acyl-CoA dehydrogenase NM domain-like"/>
    <property type="match status" value="1"/>
</dbReference>
<keyword evidence="3" id="KW-0285">Flavoprotein</keyword>
<evidence type="ECO:0000256" key="4">
    <source>
        <dbReference type="ARBA" id="ARBA00022827"/>
    </source>
</evidence>
<keyword evidence="4" id="KW-0274">FAD</keyword>
<keyword evidence="9" id="KW-1185">Reference proteome</keyword>
<feature type="domain" description="Acyl-CoA dehydrogenase/oxidase N-terminal" evidence="7">
    <location>
        <begin position="8"/>
        <end position="118"/>
    </location>
</feature>
<organism evidence="8 9">
    <name type="scientific">Novosphingobium album</name>
    <name type="common">ex Hu et al. 2023</name>
    <dbReference type="NCBI Taxonomy" id="2930093"/>
    <lineage>
        <taxon>Bacteria</taxon>
        <taxon>Pseudomonadati</taxon>
        <taxon>Pseudomonadota</taxon>
        <taxon>Alphaproteobacteria</taxon>
        <taxon>Sphingomonadales</taxon>
        <taxon>Sphingomonadaceae</taxon>
        <taxon>Novosphingobium</taxon>
    </lineage>
</organism>
<dbReference type="SUPFAM" id="SSF47203">
    <property type="entry name" value="Acyl-CoA dehydrogenase C-terminal domain-like"/>
    <property type="match status" value="1"/>
</dbReference>
<comment type="cofactor">
    <cofactor evidence="1">
        <name>FAD</name>
        <dbReference type="ChEBI" id="CHEBI:57692"/>
    </cofactor>
</comment>